<gene>
    <name evidence="1" type="ORF">HNQ51_000725</name>
</gene>
<sequence>MPLPAGFISAPWCAPLRTAWARIAPEGPVAARLNAADCPVRQFVPQAALPEGEAYEAFIARTSQVPTRDNAHDLLNGLLWCAQPERKLRLNALQAAAIAVQGVAAQRGPLRDALTLFDENGAWWPDCPEPIRQAWLQRDWRTMFLTHRALWRTRQPQLFGHALLEQLALGPRKGLCAHVLLGDPLELSAEQWAAKPFMPLPVLGVPGWWPANEAPAFYDDAAVFRPLRRGADA</sequence>
<proteinExistence type="predicted"/>
<evidence type="ECO:0008006" key="3">
    <source>
        <dbReference type="Google" id="ProtNLM"/>
    </source>
</evidence>
<evidence type="ECO:0000313" key="2">
    <source>
        <dbReference type="Proteomes" id="UP000554837"/>
    </source>
</evidence>
<dbReference type="InterPro" id="IPR021390">
    <property type="entry name" value="DUF3025"/>
</dbReference>
<organism evidence="1 2">
    <name type="scientific">Inhella inkyongensis</name>
    <dbReference type="NCBI Taxonomy" id="392593"/>
    <lineage>
        <taxon>Bacteria</taxon>
        <taxon>Pseudomonadati</taxon>
        <taxon>Pseudomonadota</taxon>
        <taxon>Betaproteobacteria</taxon>
        <taxon>Burkholderiales</taxon>
        <taxon>Sphaerotilaceae</taxon>
        <taxon>Inhella</taxon>
    </lineage>
</organism>
<dbReference type="RefSeq" id="WP_138857512.1">
    <property type="nucleotide sequence ID" value="NZ_CP040709.1"/>
</dbReference>
<evidence type="ECO:0000313" key="1">
    <source>
        <dbReference type="EMBL" id="MBB5203432.1"/>
    </source>
</evidence>
<dbReference type="OrthoDB" id="5292474at2"/>
<name>A0A840S1N4_9BURK</name>
<dbReference type="Pfam" id="PF11227">
    <property type="entry name" value="DUF3025"/>
    <property type="match status" value="2"/>
</dbReference>
<reference evidence="1 2" key="1">
    <citation type="submission" date="2020-08" db="EMBL/GenBank/DDBJ databases">
        <title>Genomic Encyclopedia of Type Strains, Phase IV (KMG-IV): sequencing the most valuable type-strain genomes for metagenomic binning, comparative biology and taxonomic classification.</title>
        <authorList>
            <person name="Goeker M."/>
        </authorList>
    </citation>
    <scope>NUCLEOTIDE SEQUENCE [LARGE SCALE GENOMIC DNA]</scope>
    <source>
        <strain evidence="1 2">DSM 23958</strain>
    </source>
</reference>
<dbReference type="AlphaFoldDB" id="A0A840S1N4"/>
<keyword evidence="2" id="KW-1185">Reference proteome</keyword>
<comment type="caution">
    <text evidence="1">The sequence shown here is derived from an EMBL/GenBank/DDBJ whole genome shotgun (WGS) entry which is preliminary data.</text>
</comment>
<accession>A0A840S1N4</accession>
<dbReference type="Proteomes" id="UP000554837">
    <property type="component" value="Unassembled WGS sequence"/>
</dbReference>
<protein>
    <recommendedName>
        <fullName evidence="3">DUF3025 domain-containing protein</fullName>
    </recommendedName>
</protein>
<dbReference type="EMBL" id="JACHHO010000001">
    <property type="protein sequence ID" value="MBB5203432.1"/>
    <property type="molecule type" value="Genomic_DNA"/>
</dbReference>